<evidence type="ECO:0000313" key="1">
    <source>
        <dbReference type="EMBL" id="KAK8937485.1"/>
    </source>
</evidence>
<evidence type="ECO:0000313" key="2">
    <source>
        <dbReference type="Proteomes" id="UP001418222"/>
    </source>
</evidence>
<keyword evidence="2" id="KW-1185">Reference proteome</keyword>
<dbReference type="GO" id="GO:0005840">
    <property type="term" value="C:ribosome"/>
    <property type="evidence" value="ECO:0007669"/>
    <property type="project" value="UniProtKB-KW"/>
</dbReference>
<reference evidence="1 2" key="1">
    <citation type="journal article" date="2022" name="Nat. Plants">
        <title>Genomes of leafy and leafless Platanthera orchids illuminate the evolution of mycoheterotrophy.</title>
        <authorList>
            <person name="Li M.H."/>
            <person name="Liu K.W."/>
            <person name="Li Z."/>
            <person name="Lu H.C."/>
            <person name="Ye Q.L."/>
            <person name="Zhang D."/>
            <person name="Wang J.Y."/>
            <person name="Li Y.F."/>
            <person name="Zhong Z.M."/>
            <person name="Liu X."/>
            <person name="Yu X."/>
            <person name="Liu D.K."/>
            <person name="Tu X.D."/>
            <person name="Liu B."/>
            <person name="Hao Y."/>
            <person name="Liao X.Y."/>
            <person name="Jiang Y.T."/>
            <person name="Sun W.H."/>
            <person name="Chen J."/>
            <person name="Chen Y.Q."/>
            <person name="Ai Y."/>
            <person name="Zhai J.W."/>
            <person name="Wu S.S."/>
            <person name="Zhou Z."/>
            <person name="Hsiao Y.Y."/>
            <person name="Wu W.L."/>
            <person name="Chen Y.Y."/>
            <person name="Lin Y.F."/>
            <person name="Hsu J.L."/>
            <person name="Li C.Y."/>
            <person name="Wang Z.W."/>
            <person name="Zhao X."/>
            <person name="Zhong W.Y."/>
            <person name="Ma X.K."/>
            <person name="Ma L."/>
            <person name="Huang J."/>
            <person name="Chen G.Z."/>
            <person name="Huang M.Z."/>
            <person name="Huang L."/>
            <person name="Peng D.H."/>
            <person name="Luo Y.B."/>
            <person name="Zou S.Q."/>
            <person name="Chen S.P."/>
            <person name="Lan S."/>
            <person name="Tsai W.C."/>
            <person name="Van de Peer Y."/>
            <person name="Liu Z.J."/>
        </authorList>
    </citation>
    <scope>NUCLEOTIDE SEQUENCE [LARGE SCALE GENOMIC DNA]</scope>
    <source>
        <strain evidence="1">Lor287</strain>
    </source>
</reference>
<protein>
    <submittedName>
        <fullName evidence="1">60S ribosomal protein L35a-3</fullName>
    </submittedName>
</protein>
<gene>
    <name evidence="1" type="primary">RPL35AC</name>
    <name evidence="1" type="ORF">KSP39_PZI012771</name>
</gene>
<sequence length="88" mass="10032">MVKSRNGESVRLSKSNQYENTSLVQIEGVNTKERWDGTLVKGWRTFTRRRRRRTEPIIAAFGAKSHGLMEIVALSGLNSNPTCLRSPW</sequence>
<keyword evidence="1" id="KW-0689">Ribosomal protein</keyword>
<keyword evidence="1" id="KW-0687">Ribonucleoprotein</keyword>
<comment type="caution">
    <text evidence="1">The sequence shown here is derived from an EMBL/GenBank/DDBJ whole genome shotgun (WGS) entry which is preliminary data.</text>
</comment>
<dbReference type="AlphaFoldDB" id="A0AAP0BGQ0"/>
<name>A0AAP0BGQ0_9ASPA</name>
<organism evidence="1 2">
    <name type="scientific">Platanthera zijinensis</name>
    <dbReference type="NCBI Taxonomy" id="2320716"/>
    <lineage>
        <taxon>Eukaryota</taxon>
        <taxon>Viridiplantae</taxon>
        <taxon>Streptophyta</taxon>
        <taxon>Embryophyta</taxon>
        <taxon>Tracheophyta</taxon>
        <taxon>Spermatophyta</taxon>
        <taxon>Magnoliopsida</taxon>
        <taxon>Liliopsida</taxon>
        <taxon>Asparagales</taxon>
        <taxon>Orchidaceae</taxon>
        <taxon>Orchidoideae</taxon>
        <taxon>Orchideae</taxon>
        <taxon>Orchidinae</taxon>
        <taxon>Platanthera</taxon>
    </lineage>
</organism>
<accession>A0AAP0BGQ0</accession>
<dbReference type="EMBL" id="JBBWWQ010000010">
    <property type="protein sequence ID" value="KAK8937485.1"/>
    <property type="molecule type" value="Genomic_DNA"/>
</dbReference>
<dbReference type="Proteomes" id="UP001418222">
    <property type="component" value="Unassembled WGS sequence"/>
</dbReference>
<proteinExistence type="predicted"/>